<organism evidence="1">
    <name type="scientific">Manihot esculenta</name>
    <name type="common">Cassava</name>
    <name type="synonym">Jatropha manihot</name>
    <dbReference type="NCBI Taxonomy" id="3983"/>
    <lineage>
        <taxon>Eukaryota</taxon>
        <taxon>Viridiplantae</taxon>
        <taxon>Streptophyta</taxon>
        <taxon>Embryophyta</taxon>
        <taxon>Tracheophyta</taxon>
        <taxon>Spermatophyta</taxon>
        <taxon>Magnoliopsida</taxon>
        <taxon>eudicotyledons</taxon>
        <taxon>Gunneridae</taxon>
        <taxon>Pentapetalae</taxon>
        <taxon>rosids</taxon>
        <taxon>fabids</taxon>
        <taxon>Malpighiales</taxon>
        <taxon>Euphorbiaceae</taxon>
        <taxon>Crotonoideae</taxon>
        <taxon>Manihoteae</taxon>
        <taxon>Manihot</taxon>
    </lineage>
</organism>
<reference evidence="1" key="1">
    <citation type="submission" date="2016-02" db="EMBL/GenBank/DDBJ databases">
        <title>WGS assembly of Manihot esculenta.</title>
        <authorList>
            <person name="Bredeson J.V."/>
            <person name="Prochnik S.E."/>
            <person name="Lyons J.B."/>
            <person name="Schmutz J."/>
            <person name="Grimwood J."/>
            <person name="Vrebalov J."/>
            <person name="Bart R.S."/>
            <person name="Amuge T."/>
            <person name="Ferguson M.E."/>
            <person name="Green R."/>
            <person name="Putnam N."/>
            <person name="Stites J."/>
            <person name="Rounsley S."/>
            <person name="Rokhsar D.S."/>
        </authorList>
    </citation>
    <scope>NUCLEOTIDE SEQUENCE [LARGE SCALE GENOMIC DNA]</scope>
    <source>
        <tissue evidence="1">Leaf</tissue>
    </source>
</reference>
<dbReference type="AlphaFoldDB" id="A0A2C9W0Y8"/>
<accession>A0A2C9W0Y8</accession>
<gene>
    <name evidence="1" type="ORF">MANES_04G091100</name>
</gene>
<dbReference type="EMBL" id="CM004390">
    <property type="protein sequence ID" value="OAY52533.1"/>
    <property type="molecule type" value="Genomic_DNA"/>
</dbReference>
<evidence type="ECO:0000313" key="1">
    <source>
        <dbReference type="EMBL" id="OAY52533.1"/>
    </source>
</evidence>
<protein>
    <submittedName>
        <fullName evidence="1">Uncharacterized protein</fullName>
    </submittedName>
</protein>
<name>A0A2C9W0Y8_MANES</name>
<sequence length="54" mass="6186">MSMSQLLVKFPFSFLSPRIENCLLSKTFIYAAVKEQIFVAWGEFQSMSSLALHI</sequence>
<proteinExistence type="predicted"/>